<sequence length="53" mass="6420">WEILYSIKIYLQRFFKIQNSRSRMYQRISSSTELHEFLQLDSGNLIPTMAPLR</sequence>
<dbReference type="AlphaFoldDB" id="A0A8J2KT77"/>
<organism evidence="1 2">
    <name type="scientific">Allacma fusca</name>
    <dbReference type="NCBI Taxonomy" id="39272"/>
    <lineage>
        <taxon>Eukaryota</taxon>
        <taxon>Metazoa</taxon>
        <taxon>Ecdysozoa</taxon>
        <taxon>Arthropoda</taxon>
        <taxon>Hexapoda</taxon>
        <taxon>Collembola</taxon>
        <taxon>Symphypleona</taxon>
        <taxon>Sminthuridae</taxon>
        <taxon>Allacma</taxon>
    </lineage>
</organism>
<evidence type="ECO:0000313" key="1">
    <source>
        <dbReference type="EMBL" id="CAG7819107.1"/>
    </source>
</evidence>
<feature type="non-terminal residue" evidence="1">
    <location>
        <position position="1"/>
    </location>
</feature>
<gene>
    <name evidence="1" type="ORF">AFUS01_LOCUS29577</name>
</gene>
<dbReference type="EMBL" id="CAJVCH010439679">
    <property type="protein sequence ID" value="CAG7819107.1"/>
    <property type="molecule type" value="Genomic_DNA"/>
</dbReference>
<accession>A0A8J2KT77</accession>
<keyword evidence="2" id="KW-1185">Reference proteome</keyword>
<protein>
    <submittedName>
        <fullName evidence="1">Uncharacterized protein</fullName>
    </submittedName>
</protein>
<proteinExistence type="predicted"/>
<comment type="caution">
    <text evidence="1">The sequence shown here is derived from an EMBL/GenBank/DDBJ whole genome shotgun (WGS) entry which is preliminary data.</text>
</comment>
<evidence type="ECO:0000313" key="2">
    <source>
        <dbReference type="Proteomes" id="UP000708208"/>
    </source>
</evidence>
<dbReference type="Proteomes" id="UP000708208">
    <property type="component" value="Unassembled WGS sequence"/>
</dbReference>
<reference evidence="1" key="1">
    <citation type="submission" date="2021-06" db="EMBL/GenBank/DDBJ databases">
        <authorList>
            <person name="Hodson N. C."/>
            <person name="Mongue J. A."/>
            <person name="Jaron S. K."/>
        </authorList>
    </citation>
    <scope>NUCLEOTIDE SEQUENCE</scope>
</reference>
<name>A0A8J2KT77_9HEXA</name>